<proteinExistence type="predicted"/>
<feature type="transmembrane region" description="Helical" evidence="1">
    <location>
        <begin position="15"/>
        <end position="36"/>
    </location>
</feature>
<evidence type="ECO:0000259" key="2">
    <source>
        <dbReference type="Pfam" id="PF04235"/>
    </source>
</evidence>
<feature type="transmembrane region" description="Helical" evidence="1">
    <location>
        <begin position="99"/>
        <end position="132"/>
    </location>
</feature>
<dbReference type="PANTHER" id="PTHR30590:SF2">
    <property type="entry name" value="INNER MEMBRANE PROTEIN"/>
    <property type="match status" value="1"/>
</dbReference>
<feature type="transmembrane region" description="Helical" evidence="1">
    <location>
        <begin position="56"/>
        <end position="79"/>
    </location>
</feature>
<dbReference type="InterPro" id="IPR007349">
    <property type="entry name" value="DUF418"/>
</dbReference>
<dbReference type="EMBL" id="JBHSBU010000001">
    <property type="protein sequence ID" value="MFC4158095.1"/>
    <property type="molecule type" value="Genomic_DNA"/>
</dbReference>
<name>A0ABV8MMK5_9NEIS</name>
<feature type="transmembrane region" description="Helical" evidence="1">
    <location>
        <begin position="248"/>
        <end position="265"/>
    </location>
</feature>
<reference evidence="4" key="1">
    <citation type="journal article" date="2019" name="Int. J. Syst. Evol. Microbiol.">
        <title>The Global Catalogue of Microorganisms (GCM) 10K type strain sequencing project: providing services to taxonomists for standard genome sequencing and annotation.</title>
        <authorList>
            <consortium name="The Broad Institute Genomics Platform"/>
            <consortium name="The Broad Institute Genome Sequencing Center for Infectious Disease"/>
            <person name="Wu L."/>
            <person name="Ma J."/>
        </authorList>
    </citation>
    <scope>NUCLEOTIDE SEQUENCE [LARGE SCALE GENOMIC DNA]</scope>
    <source>
        <strain evidence="4">LMG 29894</strain>
    </source>
</reference>
<sequence length="405" mass="43961">MSTSLNDRLVELDSLRGFALFGILTVNLTAFASPYFSSGMTDPRYAGPLDQAVRVWISLFFEAKFYLLFSFLFGYSFTLQIEAAERSGAAFVPRFGRRLLGLAVIGLAHALLLFPGDILGTYALMGVLLLGLRELEDRYLLRGAIGLIVAQALLWGGLGALLLLGPPEGAPDRAAMVEYAMRTEAAYRGDVAAVLAQNWHALRTEIWAVLLLLQGPCALAMFLLGLLAGRHQWLATPEIVWQTLRPRLPYLLLGGLSGALVYTLTSQSPDYASTALLGLGVGLLTAPLLSAAYLVLLLGAFRSRVGPLLLRALAPAGRMALSNYLLQSLIGALLFTGYGLKLQGQLAPLPTFLLGLGVFVLQLPLSAWWLRHHQYGPLEWLLRAITVAYLPPWRRQAAASTPMAS</sequence>
<keyword evidence="1" id="KW-0812">Transmembrane</keyword>
<evidence type="ECO:0000256" key="1">
    <source>
        <dbReference type="SAM" id="Phobius"/>
    </source>
</evidence>
<keyword evidence="4" id="KW-1185">Reference proteome</keyword>
<evidence type="ECO:0000313" key="3">
    <source>
        <dbReference type="EMBL" id="MFC4158095.1"/>
    </source>
</evidence>
<dbReference type="Pfam" id="PF04235">
    <property type="entry name" value="DUF418"/>
    <property type="match status" value="1"/>
</dbReference>
<feature type="transmembrane region" description="Helical" evidence="1">
    <location>
        <begin position="206"/>
        <end position="227"/>
    </location>
</feature>
<dbReference type="Proteomes" id="UP001595791">
    <property type="component" value="Unassembled WGS sequence"/>
</dbReference>
<evidence type="ECO:0000313" key="4">
    <source>
        <dbReference type="Proteomes" id="UP001595791"/>
    </source>
</evidence>
<organism evidence="3 4">
    <name type="scientific">Chitinimonas lacunae</name>
    <dbReference type="NCBI Taxonomy" id="1963018"/>
    <lineage>
        <taxon>Bacteria</taxon>
        <taxon>Pseudomonadati</taxon>
        <taxon>Pseudomonadota</taxon>
        <taxon>Betaproteobacteria</taxon>
        <taxon>Neisseriales</taxon>
        <taxon>Chitinibacteraceae</taxon>
        <taxon>Chitinimonas</taxon>
    </lineage>
</organism>
<protein>
    <submittedName>
        <fullName evidence="3">DUF418 domain-containing protein</fullName>
    </submittedName>
</protein>
<keyword evidence="1" id="KW-0472">Membrane</keyword>
<keyword evidence="1" id="KW-1133">Transmembrane helix</keyword>
<feature type="transmembrane region" description="Helical" evidence="1">
    <location>
        <begin position="144"/>
        <end position="164"/>
    </location>
</feature>
<dbReference type="PANTHER" id="PTHR30590">
    <property type="entry name" value="INNER MEMBRANE PROTEIN"/>
    <property type="match status" value="1"/>
</dbReference>
<feature type="transmembrane region" description="Helical" evidence="1">
    <location>
        <begin position="352"/>
        <end position="370"/>
    </location>
</feature>
<feature type="transmembrane region" description="Helical" evidence="1">
    <location>
        <begin position="277"/>
        <end position="301"/>
    </location>
</feature>
<dbReference type="InterPro" id="IPR052529">
    <property type="entry name" value="Bact_Transport_Assoc"/>
</dbReference>
<gene>
    <name evidence="3" type="ORF">ACFOW7_01865</name>
</gene>
<feature type="transmembrane region" description="Helical" evidence="1">
    <location>
        <begin position="321"/>
        <end position="340"/>
    </location>
</feature>
<accession>A0ABV8MMK5</accession>
<feature type="domain" description="DUF418" evidence="2">
    <location>
        <begin position="229"/>
        <end position="387"/>
    </location>
</feature>
<comment type="caution">
    <text evidence="3">The sequence shown here is derived from an EMBL/GenBank/DDBJ whole genome shotgun (WGS) entry which is preliminary data.</text>
</comment>
<dbReference type="RefSeq" id="WP_378160411.1">
    <property type="nucleotide sequence ID" value="NZ_JBHSBU010000001.1"/>
</dbReference>